<dbReference type="AlphaFoldDB" id="A0A2T5C2I0"/>
<reference evidence="1 2" key="1">
    <citation type="submission" date="2018-04" db="EMBL/GenBank/DDBJ databases">
        <title>Genomic Encyclopedia of Archaeal and Bacterial Type Strains, Phase II (KMG-II): from individual species to whole genera.</title>
        <authorList>
            <person name="Goeker M."/>
        </authorList>
    </citation>
    <scope>NUCLEOTIDE SEQUENCE [LARGE SCALE GENOMIC DNA]</scope>
    <source>
        <strain evidence="1 2">DSM 28823</strain>
    </source>
</reference>
<proteinExistence type="predicted"/>
<dbReference type="EMBL" id="QAAD01000006">
    <property type="protein sequence ID" value="PTN08950.1"/>
    <property type="molecule type" value="Genomic_DNA"/>
</dbReference>
<dbReference type="Proteomes" id="UP000243525">
    <property type="component" value="Unassembled WGS sequence"/>
</dbReference>
<evidence type="ECO:0000313" key="1">
    <source>
        <dbReference type="EMBL" id="PTN08950.1"/>
    </source>
</evidence>
<gene>
    <name evidence="1" type="ORF">C8N47_10647</name>
</gene>
<protein>
    <submittedName>
        <fullName evidence="1">Uncharacterized protein</fullName>
    </submittedName>
</protein>
<keyword evidence="2" id="KW-1185">Reference proteome</keyword>
<accession>A0A2T5C2I0</accession>
<sequence>MWVEFKLLTLNMAIDIQNKKIELIQWLSTLEDAAIIDKIMALRDDERNDWWNKISEEEQESIETGIRDADQGKLNSHTQVRKNYEKWL</sequence>
<organism evidence="1 2">
    <name type="scientific">Mangrovibacterium marinum</name>
    <dbReference type="NCBI Taxonomy" id="1639118"/>
    <lineage>
        <taxon>Bacteria</taxon>
        <taxon>Pseudomonadati</taxon>
        <taxon>Bacteroidota</taxon>
        <taxon>Bacteroidia</taxon>
        <taxon>Marinilabiliales</taxon>
        <taxon>Prolixibacteraceae</taxon>
        <taxon>Mangrovibacterium</taxon>
    </lineage>
</organism>
<name>A0A2T5C2I0_9BACT</name>
<evidence type="ECO:0000313" key="2">
    <source>
        <dbReference type="Proteomes" id="UP000243525"/>
    </source>
</evidence>
<comment type="caution">
    <text evidence="1">The sequence shown here is derived from an EMBL/GenBank/DDBJ whole genome shotgun (WGS) entry which is preliminary data.</text>
</comment>